<dbReference type="AlphaFoldDB" id="A0A382TJ48"/>
<sequence length="138" mass="14514">MEATAPGTRTPELSPLTDIADQTHGQVGDGTPALELLGPPARGADTSQNGVDIQAPVPTCHQDGMISLVEELCRLARDLRRRVNTNEVLPALAALSALGPLHGMLTQQMAARLMAETTEKPAPPAEVDVQHLPPAGYL</sequence>
<organism evidence="2">
    <name type="scientific">marine metagenome</name>
    <dbReference type="NCBI Taxonomy" id="408172"/>
    <lineage>
        <taxon>unclassified sequences</taxon>
        <taxon>metagenomes</taxon>
        <taxon>ecological metagenomes</taxon>
    </lineage>
</organism>
<gene>
    <name evidence="2" type="ORF">METZ01_LOCUS374659</name>
</gene>
<accession>A0A382TJ48</accession>
<evidence type="ECO:0000313" key="2">
    <source>
        <dbReference type="EMBL" id="SVD21805.1"/>
    </source>
</evidence>
<protein>
    <submittedName>
        <fullName evidence="2">Uncharacterized protein</fullName>
    </submittedName>
</protein>
<proteinExistence type="predicted"/>
<feature type="region of interest" description="Disordered" evidence="1">
    <location>
        <begin position="1"/>
        <end position="55"/>
    </location>
</feature>
<dbReference type="EMBL" id="UINC01136813">
    <property type="protein sequence ID" value="SVD21805.1"/>
    <property type="molecule type" value="Genomic_DNA"/>
</dbReference>
<name>A0A382TJ48_9ZZZZ</name>
<reference evidence="2" key="1">
    <citation type="submission" date="2018-05" db="EMBL/GenBank/DDBJ databases">
        <authorList>
            <person name="Lanie J.A."/>
            <person name="Ng W.-L."/>
            <person name="Kazmierczak K.M."/>
            <person name="Andrzejewski T.M."/>
            <person name="Davidsen T.M."/>
            <person name="Wayne K.J."/>
            <person name="Tettelin H."/>
            <person name="Glass J.I."/>
            <person name="Rusch D."/>
            <person name="Podicherti R."/>
            <person name="Tsui H.-C.T."/>
            <person name="Winkler M.E."/>
        </authorList>
    </citation>
    <scope>NUCLEOTIDE SEQUENCE</scope>
</reference>
<evidence type="ECO:0000256" key="1">
    <source>
        <dbReference type="SAM" id="MobiDB-lite"/>
    </source>
</evidence>
<feature type="region of interest" description="Disordered" evidence="1">
    <location>
        <begin position="118"/>
        <end position="138"/>
    </location>
</feature>